<evidence type="ECO:0000256" key="1">
    <source>
        <dbReference type="SAM" id="MobiDB-lite"/>
    </source>
</evidence>
<feature type="non-terminal residue" evidence="2">
    <location>
        <position position="1"/>
    </location>
</feature>
<dbReference type="PANTHER" id="PTHR12732">
    <property type="entry name" value="UNCHARACTERIZED PROTEASOME COMPONENT REGION PCI-CONTAINING"/>
    <property type="match status" value="1"/>
</dbReference>
<organism evidence="2 3">
    <name type="scientific">Prorocentrum cordatum</name>
    <dbReference type="NCBI Taxonomy" id="2364126"/>
    <lineage>
        <taxon>Eukaryota</taxon>
        <taxon>Sar</taxon>
        <taxon>Alveolata</taxon>
        <taxon>Dinophyceae</taxon>
        <taxon>Prorocentrales</taxon>
        <taxon>Prorocentraceae</taxon>
        <taxon>Prorocentrum</taxon>
    </lineage>
</organism>
<proteinExistence type="predicted"/>
<sequence length="439" mass="47929">AAAAQGVAAQGIQPTRSRGARADLPAPDPPPLPAARCRRPRRPSATPSRPSPTPRRPSEAPAPDPRLPEDSTARRRQAEAAADAPAAGAAAAAGSVGAVVARALGAGTTEAGLDGMVSALRGWAFLPQSEQGEACWMLPALMWLAGRCRRLSTDVDRACAAERHRTRLVEALRELFQKLHRERARRGGALAVCCELLRLYVQLGQASQCSFLLAAMCQVQGGLEGVLSELPKALAVTLFFLWGKHCVLDGNVAEAEEKLGWALAHCPPCQAANRRAILGYLVPCRLRMGRYPAPKTLRRHNLERYEEIARAVSLGDVRLFNRQLEAQEEGLIRSGTFLVVEKLRLLAYQNLCRRVYDLVASDLEAAGRPESRHKQDLRPFERAFAWQDGCDEDETLCILANLIYVKAIRGYLSDEHRKIVFSKESPFPPAASWCASQGV</sequence>
<gene>
    <name evidence="2" type="ORF">PCOR1329_LOCUS11412</name>
</gene>
<dbReference type="InterPro" id="IPR036388">
    <property type="entry name" value="WH-like_DNA-bd_sf"/>
</dbReference>
<comment type="caution">
    <text evidence="2">The sequence shown here is derived from an EMBL/GenBank/DDBJ whole genome shotgun (WGS) entry which is preliminary data.</text>
</comment>
<accession>A0ABN9QFF4</accession>
<evidence type="ECO:0000313" key="2">
    <source>
        <dbReference type="EMBL" id="CAK0804691.1"/>
    </source>
</evidence>
<feature type="compositionally biased region" description="Low complexity" evidence="1">
    <location>
        <begin position="1"/>
        <end position="11"/>
    </location>
</feature>
<dbReference type="InterPro" id="IPR045114">
    <property type="entry name" value="Csn12-like"/>
</dbReference>
<feature type="compositionally biased region" description="Basic and acidic residues" evidence="1">
    <location>
        <begin position="66"/>
        <end position="78"/>
    </location>
</feature>
<dbReference type="Proteomes" id="UP001189429">
    <property type="component" value="Unassembled WGS sequence"/>
</dbReference>
<name>A0ABN9QFF4_9DINO</name>
<keyword evidence="3" id="KW-1185">Reference proteome</keyword>
<dbReference type="PANTHER" id="PTHR12732:SF0">
    <property type="entry name" value="PCI DOMAIN-CONTAINING PROTEIN 2"/>
    <property type="match status" value="1"/>
</dbReference>
<reference evidence="2" key="1">
    <citation type="submission" date="2023-10" db="EMBL/GenBank/DDBJ databases">
        <authorList>
            <person name="Chen Y."/>
            <person name="Shah S."/>
            <person name="Dougan E. K."/>
            <person name="Thang M."/>
            <person name="Chan C."/>
        </authorList>
    </citation>
    <scope>NUCLEOTIDE SEQUENCE [LARGE SCALE GENOMIC DNA]</scope>
</reference>
<feature type="region of interest" description="Disordered" evidence="1">
    <location>
        <begin position="1"/>
        <end position="83"/>
    </location>
</feature>
<feature type="compositionally biased region" description="Pro residues" evidence="1">
    <location>
        <begin position="49"/>
        <end position="65"/>
    </location>
</feature>
<dbReference type="Gene3D" id="1.10.10.10">
    <property type="entry name" value="Winged helix-like DNA-binding domain superfamily/Winged helix DNA-binding domain"/>
    <property type="match status" value="1"/>
</dbReference>
<evidence type="ECO:0000313" key="3">
    <source>
        <dbReference type="Proteomes" id="UP001189429"/>
    </source>
</evidence>
<protein>
    <recommendedName>
        <fullName evidence="4">PCI domain-containing protein</fullName>
    </recommendedName>
</protein>
<dbReference type="EMBL" id="CAUYUJ010003298">
    <property type="protein sequence ID" value="CAK0804691.1"/>
    <property type="molecule type" value="Genomic_DNA"/>
</dbReference>
<dbReference type="SMART" id="SM00753">
    <property type="entry name" value="PAM"/>
    <property type="match status" value="1"/>
</dbReference>
<evidence type="ECO:0008006" key="4">
    <source>
        <dbReference type="Google" id="ProtNLM"/>
    </source>
</evidence>